<gene>
    <name evidence="2" type="ORF">Sjap_020879</name>
</gene>
<dbReference type="PANTHER" id="PTHR36045">
    <property type="entry name" value="OS04G0558500 PROTEIN"/>
    <property type="match status" value="1"/>
</dbReference>
<keyword evidence="3" id="KW-1185">Reference proteome</keyword>
<dbReference type="EMBL" id="JBBNAE010000008">
    <property type="protein sequence ID" value="KAK9103625.1"/>
    <property type="molecule type" value="Genomic_DNA"/>
</dbReference>
<feature type="region of interest" description="Disordered" evidence="1">
    <location>
        <begin position="62"/>
        <end position="99"/>
    </location>
</feature>
<sequence>MESTEESVQALASPRSDEGGVEGDEEIKVKEMAELIRHYRSTLPNRLTRAFSSLLLAQRPILHHSPSQVPETRVSGDPNSGDVDARSSANEGAAAAAQDREIGEKIQSLKLQISRNVAAMPVLLKRMNDCISKIDKLDSFRVSIPPTFKRKRNS</sequence>
<dbReference type="AlphaFoldDB" id="A0AAP0F479"/>
<evidence type="ECO:0000313" key="3">
    <source>
        <dbReference type="Proteomes" id="UP001417504"/>
    </source>
</evidence>
<dbReference type="PANTHER" id="PTHR36045:SF2">
    <property type="entry name" value="OS04G0558500 PROTEIN"/>
    <property type="match status" value="1"/>
</dbReference>
<accession>A0AAP0F479</accession>
<comment type="caution">
    <text evidence="2">The sequence shown here is derived from an EMBL/GenBank/DDBJ whole genome shotgun (WGS) entry which is preliminary data.</text>
</comment>
<dbReference type="Proteomes" id="UP001417504">
    <property type="component" value="Unassembled WGS sequence"/>
</dbReference>
<reference evidence="2 3" key="1">
    <citation type="submission" date="2024-01" db="EMBL/GenBank/DDBJ databases">
        <title>Genome assemblies of Stephania.</title>
        <authorList>
            <person name="Yang L."/>
        </authorList>
    </citation>
    <scope>NUCLEOTIDE SEQUENCE [LARGE SCALE GENOMIC DNA]</scope>
    <source>
        <strain evidence="2">QJT</strain>
        <tissue evidence="2">Leaf</tissue>
    </source>
</reference>
<evidence type="ECO:0000256" key="1">
    <source>
        <dbReference type="SAM" id="MobiDB-lite"/>
    </source>
</evidence>
<evidence type="ECO:0000313" key="2">
    <source>
        <dbReference type="EMBL" id="KAK9103625.1"/>
    </source>
</evidence>
<name>A0AAP0F479_9MAGN</name>
<organism evidence="2 3">
    <name type="scientific">Stephania japonica</name>
    <dbReference type="NCBI Taxonomy" id="461633"/>
    <lineage>
        <taxon>Eukaryota</taxon>
        <taxon>Viridiplantae</taxon>
        <taxon>Streptophyta</taxon>
        <taxon>Embryophyta</taxon>
        <taxon>Tracheophyta</taxon>
        <taxon>Spermatophyta</taxon>
        <taxon>Magnoliopsida</taxon>
        <taxon>Ranunculales</taxon>
        <taxon>Menispermaceae</taxon>
        <taxon>Menispermoideae</taxon>
        <taxon>Cissampelideae</taxon>
        <taxon>Stephania</taxon>
    </lineage>
</organism>
<feature type="region of interest" description="Disordered" evidence="1">
    <location>
        <begin position="1"/>
        <end position="26"/>
    </location>
</feature>
<proteinExistence type="predicted"/>
<protein>
    <submittedName>
        <fullName evidence="2">Uncharacterized protein</fullName>
    </submittedName>
</protein>